<dbReference type="SUPFAM" id="SSF109640">
    <property type="entry name" value="KRAB domain (Kruppel-associated box)"/>
    <property type="match status" value="1"/>
</dbReference>
<reference evidence="2" key="2">
    <citation type="submission" date="2025-09" db="UniProtKB">
        <authorList>
            <consortium name="Ensembl"/>
        </authorList>
    </citation>
    <scope>IDENTIFICATION</scope>
</reference>
<dbReference type="Pfam" id="PF01352">
    <property type="entry name" value="KRAB"/>
    <property type="match status" value="1"/>
</dbReference>
<keyword evidence="3" id="KW-1185">Reference proteome</keyword>
<dbReference type="PROSITE" id="PS50805">
    <property type="entry name" value="KRAB"/>
    <property type="match status" value="1"/>
</dbReference>
<dbReference type="InterPro" id="IPR036051">
    <property type="entry name" value="KRAB_dom_sf"/>
</dbReference>
<evidence type="ECO:0000313" key="3">
    <source>
        <dbReference type="Proteomes" id="UP000694414"/>
    </source>
</evidence>
<evidence type="ECO:0000313" key="2">
    <source>
        <dbReference type="Ensembl" id="ENSPSMP00000014079.1"/>
    </source>
</evidence>
<dbReference type="Proteomes" id="UP000694414">
    <property type="component" value="Unplaced"/>
</dbReference>
<dbReference type="PANTHER" id="PTHR23232">
    <property type="entry name" value="KRAB DOMAIN C2H2 ZINC FINGER"/>
    <property type="match status" value="1"/>
</dbReference>
<sequence length="135" mass="15221">PPRPPRGLGLQELLTFRDVSIEFSLEEWACLDPAQWNLYRDVMLENYRNLFSLGLAASKPDLITCLEQRKEPWKVKRHETVAEHPGRPGTVAHACNPSTLGGRGGQIVGAQEFETSLSESKMPSLLKIERNYMDS</sequence>
<dbReference type="SMART" id="SM00349">
    <property type="entry name" value="KRAB"/>
    <property type="match status" value="1"/>
</dbReference>
<name>A0A8C8Z674_PROSS</name>
<evidence type="ECO:0000259" key="1">
    <source>
        <dbReference type="PROSITE" id="PS50805"/>
    </source>
</evidence>
<dbReference type="PANTHER" id="PTHR23232:SF158">
    <property type="entry name" value="KRAB DOMAIN-CONTAINING PROTEIN 5"/>
    <property type="match status" value="1"/>
</dbReference>
<dbReference type="InterPro" id="IPR001909">
    <property type="entry name" value="KRAB"/>
</dbReference>
<dbReference type="InterPro" id="IPR050169">
    <property type="entry name" value="Krueppel_C2H2_ZnF"/>
</dbReference>
<dbReference type="GO" id="GO:0006355">
    <property type="term" value="P:regulation of DNA-templated transcription"/>
    <property type="evidence" value="ECO:0007669"/>
    <property type="project" value="InterPro"/>
</dbReference>
<dbReference type="AlphaFoldDB" id="A0A8C8Z674"/>
<accession>A0A8C8Z674</accession>
<proteinExistence type="predicted"/>
<reference evidence="2" key="1">
    <citation type="submission" date="2025-08" db="UniProtKB">
        <authorList>
            <consortium name="Ensembl"/>
        </authorList>
    </citation>
    <scope>IDENTIFICATION</scope>
</reference>
<dbReference type="Gene3D" id="6.10.140.140">
    <property type="match status" value="1"/>
</dbReference>
<feature type="domain" description="KRAB" evidence="1">
    <location>
        <begin position="14"/>
        <end position="85"/>
    </location>
</feature>
<protein>
    <recommendedName>
        <fullName evidence="1">KRAB domain-containing protein</fullName>
    </recommendedName>
</protein>
<dbReference type="Ensembl" id="ENSPSMT00000016360.1">
    <property type="protein sequence ID" value="ENSPSMP00000014079.1"/>
    <property type="gene ID" value="ENSPSMG00000010088.1"/>
</dbReference>
<organism evidence="2 3">
    <name type="scientific">Prolemur simus</name>
    <name type="common">Greater bamboo lemur</name>
    <name type="synonym">Hapalemur simus</name>
    <dbReference type="NCBI Taxonomy" id="1328070"/>
    <lineage>
        <taxon>Eukaryota</taxon>
        <taxon>Metazoa</taxon>
        <taxon>Chordata</taxon>
        <taxon>Craniata</taxon>
        <taxon>Vertebrata</taxon>
        <taxon>Euteleostomi</taxon>
        <taxon>Mammalia</taxon>
        <taxon>Eutheria</taxon>
        <taxon>Euarchontoglires</taxon>
        <taxon>Primates</taxon>
        <taxon>Strepsirrhini</taxon>
        <taxon>Lemuriformes</taxon>
        <taxon>Lemuridae</taxon>
        <taxon>Prolemur</taxon>
    </lineage>
</organism>
<dbReference type="GeneTree" id="ENSGT01150000286936"/>
<dbReference type="CDD" id="cd07765">
    <property type="entry name" value="KRAB_A-box"/>
    <property type="match status" value="1"/>
</dbReference>